<dbReference type="InterPro" id="IPR011032">
    <property type="entry name" value="GroES-like_sf"/>
</dbReference>
<comment type="similarity">
    <text evidence="1">Belongs to the zinc-containing alcohol dehydrogenase family.</text>
</comment>
<evidence type="ECO:0000259" key="3">
    <source>
        <dbReference type="SMART" id="SM00829"/>
    </source>
</evidence>
<dbReference type="Gene3D" id="3.90.180.10">
    <property type="entry name" value="Medium-chain alcohol dehydrogenases, catalytic domain"/>
    <property type="match status" value="1"/>
</dbReference>
<dbReference type="InterPro" id="IPR047122">
    <property type="entry name" value="Trans-enoyl_RdTase-like"/>
</dbReference>
<dbReference type="InterPro" id="IPR036291">
    <property type="entry name" value="NAD(P)-bd_dom_sf"/>
</dbReference>
<organism evidence="4 5">
    <name type="scientific">Rhynchosporium agropyri</name>
    <dbReference type="NCBI Taxonomy" id="914238"/>
    <lineage>
        <taxon>Eukaryota</taxon>
        <taxon>Fungi</taxon>
        <taxon>Dikarya</taxon>
        <taxon>Ascomycota</taxon>
        <taxon>Pezizomycotina</taxon>
        <taxon>Leotiomycetes</taxon>
        <taxon>Helotiales</taxon>
        <taxon>Ploettnerulaceae</taxon>
        <taxon>Rhynchosporium</taxon>
    </lineage>
</organism>
<dbReference type="AlphaFoldDB" id="A0A1E1LFH2"/>
<gene>
    <name evidence="4" type="ORF">RAG0_14073</name>
</gene>
<dbReference type="PANTHER" id="PTHR45348">
    <property type="entry name" value="HYPOTHETICAL OXIDOREDUCTASE (EUROFUNG)"/>
    <property type="match status" value="1"/>
</dbReference>
<accession>A0A1E1LFH2</accession>
<dbReference type="OrthoDB" id="10257049at2759"/>
<feature type="domain" description="Enoyl reductase (ER)" evidence="3">
    <location>
        <begin position="13"/>
        <end position="306"/>
    </location>
</feature>
<dbReference type="EMBL" id="FJUX01000113">
    <property type="protein sequence ID" value="CZT09265.1"/>
    <property type="molecule type" value="Genomic_DNA"/>
</dbReference>
<dbReference type="PANTHER" id="PTHR45348:SF7">
    <property type="entry name" value="ZINC BINDING OXIDOREDUCTASE, PUTATIVE-RELATED"/>
    <property type="match status" value="1"/>
</dbReference>
<keyword evidence="2" id="KW-0560">Oxidoreductase</keyword>
<evidence type="ECO:0000256" key="2">
    <source>
        <dbReference type="ARBA" id="ARBA00023002"/>
    </source>
</evidence>
<evidence type="ECO:0000313" key="4">
    <source>
        <dbReference type="EMBL" id="CZT09265.1"/>
    </source>
</evidence>
<dbReference type="Proteomes" id="UP000178912">
    <property type="component" value="Unassembled WGS sequence"/>
</dbReference>
<name>A0A1E1LFH2_9HELO</name>
<evidence type="ECO:0000256" key="1">
    <source>
        <dbReference type="ARBA" id="ARBA00008072"/>
    </source>
</evidence>
<dbReference type="SUPFAM" id="SSF51735">
    <property type="entry name" value="NAD(P)-binding Rossmann-fold domains"/>
    <property type="match status" value="1"/>
</dbReference>
<dbReference type="SMART" id="SM00829">
    <property type="entry name" value="PKS_ER"/>
    <property type="match status" value="1"/>
</dbReference>
<sequence length="377" mass="40197">MRSRTGLWVSQGGQLEIRQLPPISASMLQPDEYLIRVLYSGLNPADQKHSMFLGLCDLVAGYDFAGTPGTLVCGLSRTGVCVGNKESGLHGAHQQYLVAPSKDLFELPAQTSDAELQVLATLPVIAATAADCLFGLLGLDPNPDPSVSSAKNNIPLLVWGGGSAVGHATIQFAREVGVVPIIVFASPTHHAQLQHLGAARCFDYHEPIDVLRAQVALALSQLCPDRRLRFAIDASGISYDEIQAILNDTVTHSNTGFNASVDRGDDGISRIVSTVRGPRGTNKPFAAVILGEDVHLSIIGGGNLVVPARPAHEKIVADKVRWAIQHIGKGFHQVPVEIINGSWPALIDAVKQVAAGVSFRKMVFKIPHDFDAEASVL</sequence>
<proteinExistence type="inferred from homology"/>
<keyword evidence="5" id="KW-1185">Reference proteome</keyword>
<evidence type="ECO:0000313" key="5">
    <source>
        <dbReference type="Proteomes" id="UP000178912"/>
    </source>
</evidence>
<dbReference type="SUPFAM" id="SSF50129">
    <property type="entry name" value="GroES-like"/>
    <property type="match status" value="1"/>
</dbReference>
<dbReference type="GO" id="GO:0016651">
    <property type="term" value="F:oxidoreductase activity, acting on NAD(P)H"/>
    <property type="evidence" value="ECO:0007669"/>
    <property type="project" value="InterPro"/>
</dbReference>
<reference evidence="5" key="1">
    <citation type="submission" date="2016-03" db="EMBL/GenBank/DDBJ databases">
        <authorList>
            <person name="Guldener U."/>
        </authorList>
    </citation>
    <scope>NUCLEOTIDE SEQUENCE [LARGE SCALE GENOMIC DNA]</scope>
    <source>
        <strain evidence="5">04CH-RAC-A.6.1</strain>
    </source>
</reference>
<dbReference type="Gene3D" id="3.40.50.720">
    <property type="entry name" value="NAD(P)-binding Rossmann-like Domain"/>
    <property type="match status" value="1"/>
</dbReference>
<dbReference type="InterPro" id="IPR020843">
    <property type="entry name" value="ER"/>
</dbReference>
<protein>
    <recommendedName>
        <fullName evidence="3">Enoyl reductase (ER) domain-containing protein</fullName>
    </recommendedName>
</protein>